<feature type="compositionally biased region" description="Acidic residues" evidence="3">
    <location>
        <begin position="324"/>
        <end position="348"/>
    </location>
</feature>
<dbReference type="AlphaFoldDB" id="A0A9P4LR06"/>
<keyword evidence="1" id="KW-0540">Nuclease</keyword>
<dbReference type="GO" id="GO:0008408">
    <property type="term" value="F:3'-5' exonuclease activity"/>
    <property type="evidence" value="ECO:0007669"/>
    <property type="project" value="InterPro"/>
</dbReference>
<reference evidence="5" key="1">
    <citation type="journal article" date="2020" name="Stud. Mycol.">
        <title>101 Dothideomycetes genomes: a test case for predicting lifestyles and emergence of pathogens.</title>
        <authorList>
            <person name="Haridas S."/>
            <person name="Albert R."/>
            <person name="Binder M."/>
            <person name="Bloem J."/>
            <person name="Labutti K."/>
            <person name="Salamov A."/>
            <person name="Andreopoulos B."/>
            <person name="Baker S."/>
            <person name="Barry K."/>
            <person name="Bills G."/>
            <person name="Bluhm B."/>
            <person name="Cannon C."/>
            <person name="Castanera R."/>
            <person name="Culley D."/>
            <person name="Daum C."/>
            <person name="Ezra D."/>
            <person name="Gonzalez J."/>
            <person name="Henrissat B."/>
            <person name="Kuo A."/>
            <person name="Liang C."/>
            <person name="Lipzen A."/>
            <person name="Lutzoni F."/>
            <person name="Magnuson J."/>
            <person name="Mondo S."/>
            <person name="Nolan M."/>
            <person name="Ohm R."/>
            <person name="Pangilinan J."/>
            <person name="Park H.-J."/>
            <person name="Ramirez L."/>
            <person name="Alfaro M."/>
            <person name="Sun H."/>
            <person name="Tritt A."/>
            <person name="Yoshinaga Y."/>
            <person name="Zwiers L.-H."/>
            <person name="Turgeon B."/>
            <person name="Goodwin S."/>
            <person name="Spatafora J."/>
            <person name="Crous P."/>
            <person name="Grigoriev I."/>
        </authorList>
    </citation>
    <scope>NUCLEOTIDE SEQUENCE</scope>
    <source>
        <strain evidence="5">CBS 110217</strain>
    </source>
</reference>
<keyword evidence="6" id="KW-1185">Reference proteome</keyword>
<feature type="region of interest" description="Disordered" evidence="3">
    <location>
        <begin position="1"/>
        <end position="39"/>
    </location>
</feature>
<dbReference type="CDD" id="cd06141">
    <property type="entry name" value="WRN_exo"/>
    <property type="match status" value="1"/>
</dbReference>
<dbReference type="GO" id="GO:0005634">
    <property type="term" value="C:nucleus"/>
    <property type="evidence" value="ECO:0007669"/>
    <property type="project" value="TreeGrafter"/>
</dbReference>
<keyword evidence="2" id="KW-0378">Hydrolase</keyword>
<evidence type="ECO:0000259" key="4">
    <source>
        <dbReference type="SMART" id="SM00474"/>
    </source>
</evidence>
<dbReference type="InterPro" id="IPR036397">
    <property type="entry name" value="RNaseH_sf"/>
</dbReference>
<sequence>MRSQNKDKAASQEDGGAEENGEQEQQQEQEEDKYAEEHESLDYQIPEDVLRAAMLASPNTRASFWSTKMYRGPDGGSLSTHYCRSMEIAERVAQKFLEEKVVGFDIEWRPFSPVKNIKQNASLIQLACEDRIALFHVALFEGNTPEQLMPPSLKTILESPDILKVGVAVKGDFSRLQKYLNIEAHGVFELSRLHNLVELHATKPDKVSNKLVGLAAQVLQHLQLPLYKGAGLQDDPEDVENVRESDWSKLLNVQQIHYAAADAYAGFRLYHMLEWKRKQLRPTPPTRGLCDYDAKAVPRAKAPKKKKTTPKPKDAIAATTTKEEEPDVEQDQDEADEEDGYETAPEELMDSHELEDPLAATSTATANNGNVQDVSARETVNTQRLVGRVNLSWLKGPDPGYPALPENSQDSQEAASSYFFDSNAKPVDNIQDISPPFDPQVPQVQAAEIDESEDPELEEVSQTMELDVDGKLKEVPSAAVTEADEANTPHLQKDVNVTMREEDPIGTTTQDPTSISPPIFQPLAHPTEDVSHSPEYKLATTWSKNYLQSTIPSPTSAPPSRIRATVPHLRAYHLWHHQRLSLDDIAAHLRDPPLSHSTVSGYILQAVSLERLEYDKDAMRAMMMGMPTGLRKSRWKWMAEKVGALS</sequence>
<dbReference type="Gene3D" id="3.30.420.10">
    <property type="entry name" value="Ribonuclease H-like superfamily/Ribonuclease H"/>
    <property type="match status" value="1"/>
</dbReference>
<dbReference type="SMART" id="SM00474">
    <property type="entry name" value="35EXOc"/>
    <property type="match status" value="1"/>
</dbReference>
<dbReference type="Pfam" id="PF01612">
    <property type="entry name" value="DNA_pol_A_exo1"/>
    <property type="match status" value="1"/>
</dbReference>
<dbReference type="PANTHER" id="PTHR13620">
    <property type="entry name" value="3-5 EXONUCLEASE"/>
    <property type="match status" value="1"/>
</dbReference>
<protein>
    <recommendedName>
        <fullName evidence="4">3'-5' exonuclease domain-containing protein</fullName>
    </recommendedName>
</protein>
<name>A0A9P4LR06_9PLEO</name>
<dbReference type="InterPro" id="IPR051132">
    <property type="entry name" value="3-5_Exonuclease_domain"/>
</dbReference>
<dbReference type="InterPro" id="IPR012337">
    <property type="entry name" value="RNaseH-like_sf"/>
</dbReference>
<dbReference type="OrthoDB" id="1920326at2759"/>
<organism evidence="5 6">
    <name type="scientific">Setomelanomma holmii</name>
    <dbReference type="NCBI Taxonomy" id="210430"/>
    <lineage>
        <taxon>Eukaryota</taxon>
        <taxon>Fungi</taxon>
        <taxon>Dikarya</taxon>
        <taxon>Ascomycota</taxon>
        <taxon>Pezizomycotina</taxon>
        <taxon>Dothideomycetes</taxon>
        <taxon>Pleosporomycetidae</taxon>
        <taxon>Pleosporales</taxon>
        <taxon>Pleosporineae</taxon>
        <taxon>Phaeosphaeriaceae</taxon>
        <taxon>Setomelanomma</taxon>
    </lineage>
</organism>
<feature type="compositionally biased region" description="Basic residues" evidence="3">
    <location>
        <begin position="301"/>
        <end position="310"/>
    </location>
</feature>
<feature type="domain" description="3'-5' exonuclease" evidence="4">
    <location>
        <begin position="80"/>
        <end position="278"/>
    </location>
</feature>
<evidence type="ECO:0000256" key="3">
    <source>
        <dbReference type="SAM" id="MobiDB-lite"/>
    </source>
</evidence>
<dbReference type="SUPFAM" id="SSF53098">
    <property type="entry name" value="Ribonuclease H-like"/>
    <property type="match status" value="1"/>
</dbReference>
<feature type="compositionally biased region" description="Acidic residues" evidence="3">
    <location>
        <begin position="15"/>
        <end position="34"/>
    </location>
</feature>
<dbReference type="InterPro" id="IPR002562">
    <property type="entry name" value="3'-5'_exonuclease_dom"/>
</dbReference>
<dbReference type="Proteomes" id="UP000799777">
    <property type="component" value="Unassembled WGS sequence"/>
</dbReference>
<gene>
    <name evidence="5" type="ORF">EK21DRAFT_57854</name>
</gene>
<comment type="caution">
    <text evidence="5">The sequence shown here is derived from an EMBL/GenBank/DDBJ whole genome shotgun (WGS) entry which is preliminary data.</text>
</comment>
<dbReference type="GO" id="GO:0005737">
    <property type="term" value="C:cytoplasm"/>
    <property type="evidence" value="ECO:0007669"/>
    <property type="project" value="TreeGrafter"/>
</dbReference>
<dbReference type="PANTHER" id="PTHR13620:SF104">
    <property type="entry name" value="EXONUCLEASE 3'-5' DOMAIN-CONTAINING PROTEIN 2"/>
    <property type="match status" value="1"/>
</dbReference>
<evidence type="ECO:0000313" key="6">
    <source>
        <dbReference type="Proteomes" id="UP000799777"/>
    </source>
</evidence>
<feature type="compositionally biased region" description="Basic and acidic residues" evidence="3">
    <location>
        <begin position="1"/>
        <end position="11"/>
    </location>
</feature>
<dbReference type="GO" id="GO:0006139">
    <property type="term" value="P:nucleobase-containing compound metabolic process"/>
    <property type="evidence" value="ECO:0007669"/>
    <property type="project" value="InterPro"/>
</dbReference>
<dbReference type="GO" id="GO:0003676">
    <property type="term" value="F:nucleic acid binding"/>
    <property type="evidence" value="ECO:0007669"/>
    <property type="project" value="InterPro"/>
</dbReference>
<accession>A0A9P4LR06</accession>
<proteinExistence type="predicted"/>
<evidence type="ECO:0000256" key="2">
    <source>
        <dbReference type="ARBA" id="ARBA00022801"/>
    </source>
</evidence>
<dbReference type="EMBL" id="ML978164">
    <property type="protein sequence ID" value="KAF2033795.1"/>
    <property type="molecule type" value="Genomic_DNA"/>
</dbReference>
<evidence type="ECO:0000256" key="1">
    <source>
        <dbReference type="ARBA" id="ARBA00022722"/>
    </source>
</evidence>
<evidence type="ECO:0000313" key="5">
    <source>
        <dbReference type="EMBL" id="KAF2033795.1"/>
    </source>
</evidence>
<feature type="region of interest" description="Disordered" evidence="3">
    <location>
        <begin position="281"/>
        <end position="350"/>
    </location>
</feature>